<dbReference type="RefSeq" id="WP_110347449.1">
    <property type="nucleotide sequence ID" value="NZ_QJHL01000003.1"/>
</dbReference>
<dbReference type="InterPro" id="IPR025269">
    <property type="entry name" value="SAM-like_dom"/>
</dbReference>
<dbReference type="Gene3D" id="1.10.443.10">
    <property type="entry name" value="Intergrase catalytic core"/>
    <property type="match status" value="1"/>
</dbReference>
<accession>A0A2V4C0B4</accession>
<comment type="caution">
    <text evidence="5">The sequence shown here is derived from an EMBL/GenBank/DDBJ whole genome shotgun (WGS) entry which is preliminary data.</text>
</comment>
<dbReference type="Proteomes" id="UP000247681">
    <property type="component" value="Unassembled WGS sequence"/>
</dbReference>
<dbReference type="Gene3D" id="1.10.150.130">
    <property type="match status" value="1"/>
</dbReference>
<dbReference type="SUPFAM" id="SSF56349">
    <property type="entry name" value="DNA breaking-rejoining enzymes"/>
    <property type="match status" value="1"/>
</dbReference>
<evidence type="ECO:0000256" key="1">
    <source>
        <dbReference type="ARBA" id="ARBA00008857"/>
    </source>
</evidence>
<dbReference type="Pfam" id="PF00589">
    <property type="entry name" value="Phage_integrase"/>
    <property type="match status" value="1"/>
</dbReference>
<dbReference type="InterPro" id="IPR035386">
    <property type="entry name" value="Arm-DNA-bind_5"/>
</dbReference>
<feature type="domain" description="Tyr recombinase" evidence="4">
    <location>
        <begin position="210"/>
        <end position="400"/>
    </location>
</feature>
<dbReference type="InterPro" id="IPR050090">
    <property type="entry name" value="Tyrosine_recombinase_XerCD"/>
</dbReference>
<protein>
    <submittedName>
        <fullName evidence="5">Integrase</fullName>
    </submittedName>
</protein>
<evidence type="ECO:0000313" key="6">
    <source>
        <dbReference type="Proteomes" id="UP000247681"/>
    </source>
</evidence>
<organism evidence="5 6">
    <name type="scientific">Flavobacterium hydrophilum</name>
    <dbReference type="NCBI Taxonomy" id="2211445"/>
    <lineage>
        <taxon>Bacteria</taxon>
        <taxon>Pseudomonadati</taxon>
        <taxon>Bacteroidota</taxon>
        <taxon>Flavobacteriia</taxon>
        <taxon>Flavobacteriales</taxon>
        <taxon>Flavobacteriaceae</taxon>
        <taxon>Flavobacterium</taxon>
    </lineage>
</organism>
<dbReference type="GO" id="GO:0006310">
    <property type="term" value="P:DNA recombination"/>
    <property type="evidence" value="ECO:0007669"/>
    <property type="project" value="UniProtKB-KW"/>
</dbReference>
<evidence type="ECO:0000313" key="5">
    <source>
        <dbReference type="EMBL" id="PXY44731.1"/>
    </source>
</evidence>
<dbReference type="Pfam" id="PF17293">
    <property type="entry name" value="Arm-DNA-bind_5"/>
    <property type="match status" value="1"/>
</dbReference>
<evidence type="ECO:0000256" key="3">
    <source>
        <dbReference type="ARBA" id="ARBA00023172"/>
    </source>
</evidence>
<evidence type="ECO:0000259" key="4">
    <source>
        <dbReference type="PROSITE" id="PS51898"/>
    </source>
</evidence>
<reference evidence="5 6" key="1">
    <citation type="submission" date="2018-05" db="EMBL/GenBank/DDBJ databases">
        <title>Flavobacterium sp. strain IMCC34758, incomplete genome.</title>
        <authorList>
            <person name="Joung Y."/>
        </authorList>
    </citation>
    <scope>NUCLEOTIDE SEQUENCE [LARGE SCALE GENOMIC DNA]</scope>
    <source>
        <strain evidence="5 6">IMCC34758</strain>
    </source>
</reference>
<dbReference type="OrthoDB" id="1094492at2"/>
<comment type="similarity">
    <text evidence="1">Belongs to the 'phage' integrase family.</text>
</comment>
<sequence>MFSYSKDGITVASILDKRKQNKKGSFPIKIRVTYKRVRKHYSTGKDLTIEEWNLLPSSKSRLLKETRESIENSFSLVKTNVENLAEKGEFSFDALNLRLSKANGSNVNNALLARIENLRRDDRIGSMAISKNVLSNIEHFGGKNLSFDTISIEWLKRYEKHMLIDKKHATVGFHMREIRTIMNDAKKAGIIKDTQYPFGKGKYEIPTSEGNKKALTLEQLGKVIRFTDGNETTEKYKDLWFFIYLCNGINVADVVKLKFKNIRDGEICFVRQKTERTTKNRKEIRATLSNEIEAIINRWGNTYKPENYIFPYLTGKEDPETIKKITKDLTKRINARMKKIGNHLGFGDITTYTARHSFATVLKRAGTNIAFISESLGHNDLKTTESYLASFEKDERQKNAGFLTNF</sequence>
<dbReference type="PANTHER" id="PTHR30349:SF64">
    <property type="entry name" value="PROPHAGE INTEGRASE INTD-RELATED"/>
    <property type="match status" value="1"/>
</dbReference>
<dbReference type="GO" id="GO:0015074">
    <property type="term" value="P:DNA integration"/>
    <property type="evidence" value="ECO:0007669"/>
    <property type="project" value="InterPro"/>
</dbReference>
<dbReference type="PROSITE" id="PS51898">
    <property type="entry name" value="TYR_RECOMBINASE"/>
    <property type="match status" value="1"/>
</dbReference>
<name>A0A2V4C0B4_9FLAO</name>
<dbReference type="Pfam" id="PF13102">
    <property type="entry name" value="Phage_int_SAM_5"/>
    <property type="match status" value="1"/>
</dbReference>
<proteinExistence type="inferred from homology"/>
<dbReference type="InterPro" id="IPR002104">
    <property type="entry name" value="Integrase_catalytic"/>
</dbReference>
<dbReference type="InterPro" id="IPR011010">
    <property type="entry name" value="DNA_brk_join_enz"/>
</dbReference>
<gene>
    <name evidence="5" type="ORF">DMB68_14855</name>
</gene>
<keyword evidence="3" id="KW-0233">DNA recombination</keyword>
<dbReference type="EMBL" id="QJHL01000003">
    <property type="protein sequence ID" value="PXY44731.1"/>
    <property type="molecule type" value="Genomic_DNA"/>
</dbReference>
<dbReference type="InterPro" id="IPR010998">
    <property type="entry name" value="Integrase_recombinase_N"/>
</dbReference>
<dbReference type="AlphaFoldDB" id="A0A2V4C0B4"/>
<dbReference type="GO" id="GO:0003677">
    <property type="term" value="F:DNA binding"/>
    <property type="evidence" value="ECO:0007669"/>
    <property type="project" value="UniProtKB-KW"/>
</dbReference>
<evidence type="ECO:0000256" key="2">
    <source>
        <dbReference type="ARBA" id="ARBA00023125"/>
    </source>
</evidence>
<keyword evidence="6" id="KW-1185">Reference proteome</keyword>
<dbReference type="InterPro" id="IPR013762">
    <property type="entry name" value="Integrase-like_cat_sf"/>
</dbReference>
<dbReference type="PANTHER" id="PTHR30349">
    <property type="entry name" value="PHAGE INTEGRASE-RELATED"/>
    <property type="match status" value="1"/>
</dbReference>
<keyword evidence="2" id="KW-0238">DNA-binding</keyword>